<evidence type="ECO:0000256" key="9">
    <source>
        <dbReference type="ARBA" id="ARBA00038388"/>
    </source>
</evidence>
<keyword evidence="4 10" id="KW-0812">Transmembrane</keyword>
<comment type="subcellular location">
    <subcellularLocation>
        <location evidence="1">Cell inner membrane</location>
        <topology evidence="1">Multi-pass membrane protein</topology>
    </subcellularLocation>
</comment>
<evidence type="ECO:0000259" key="11">
    <source>
        <dbReference type="PROSITE" id="PS50893"/>
    </source>
</evidence>
<dbReference type="RefSeq" id="WP_119865694.1">
    <property type="nucleotide sequence ID" value="NZ_CP016786.1"/>
</dbReference>
<sequence>MLSLKNITKSYITGEFKQVALDGVNLNFREKEFVSILGPSGSGKTTCLNIIGGLDRYDSGDLIINGKSTKNFKNSDWDAYRNNSIGFVFQSYNLINHLSILDNVEIGMTLSGVSAKERHRKAKEALERVGLKDHIHKRPNQLSGGQMQRVAIARALANDPDIILADEPTGALDTKTSIQIMELIKDIAKDKLVIMVTHNPELANKYSDRIIEFRDGRVISDSNPLEEEKSDLLYNLKKTSMSFFTALKISGMNIRTKKMRTFLTAFASSIGIIGIALILSLSNGFDKQIDIFETETLSGFPIMITQTTTEIDFNDMKRERNKALGLDEDEGKYPEDQAIYPYNREENKDIHKNVITEEYVDYIEDMDKNLLSGLSYTRLVNMNLLKIIDGVATTINSQDLNLSSYPISTGESKEGYLEKNYDLLYGSYPKTMNDLILVVDEYNKIDTKILDALGIDSSTERIEFKDIVGYEIKAVLNDDYYKKVGNYFTLAASPSDMSSLYNNKNSISLKISGILRLKEDVSIPVLQSGLAYSDELSKNFIENAKNSEVVKAQLEADYNVFTGESFSTSNGSPMMMESSSINTKENILASLGATEVPYMITLYPKDFTTKDEIVSYLDKWNEGKEKDDMIIYNDMASTIVSLSSGIMDAITMVLIAFAAISLVVSLIMVGIITSISVLERTKEIGVLRALGARKKDISRVFNAETFIIGSLSGFLGIFIAWLLTFPTNRILYRLTDLENVAVLNPVHAILLVIISVLLTMLGGFIPAKNAAKKDPVEALRSE</sequence>
<gene>
    <name evidence="12" type="ORF">BEN51_08720</name>
</gene>
<evidence type="ECO:0000256" key="10">
    <source>
        <dbReference type="SAM" id="Phobius"/>
    </source>
</evidence>
<feature type="transmembrane region" description="Helical" evidence="10">
    <location>
        <begin position="699"/>
        <end position="725"/>
    </location>
</feature>
<dbReference type="GO" id="GO:0005886">
    <property type="term" value="C:plasma membrane"/>
    <property type="evidence" value="ECO:0007669"/>
    <property type="project" value="UniProtKB-SubCell"/>
</dbReference>
<evidence type="ECO:0000256" key="1">
    <source>
        <dbReference type="ARBA" id="ARBA00004429"/>
    </source>
</evidence>
<feature type="transmembrane region" description="Helical" evidence="10">
    <location>
        <begin position="262"/>
        <end position="281"/>
    </location>
</feature>
<dbReference type="InterPro" id="IPR027417">
    <property type="entry name" value="P-loop_NTPase"/>
</dbReference>
<keyword evidence="7 10" id="KW-1133">Transmembrane helix</keyword>
<dbReference type="PROSITE" id="PS00211">
    <property type="entry name" value="ABC_TRANSPORTER_1"/>
    <property type="match status" value="1"/>
</dbReference>
<dbReference type="FunFam" id="3.40.50.300:FF:000032">
    <property type="entry name" value="Export ABC transporter ATP-binding protein"/>
    <property type="match status" value="1"/>
</dbReference>
<keyword evidence="2" id="KW-0813">Transport</keyword>
<dbReference type="Pfam" id="PF02687">
    <property type="entry name" value="FtsX"/>
    <property type="match status" value="1"/>
</dbReference>
<dbReference type="SMART" id="SM00382">
    <property type="entry name" value="AAA"/>
    <property type="match status" value="1"/>
</dbReference>
<dbReference type="SUPFAM" id="SSF52540">
    <property type="entry name" value="P-loop containing nucleoside triphosphate hydrolases"/>
    <property type="match status" value="1"/>
</dbReference>
<keyword evidence="3" id="KW-1003">Cell membrane</keyword>
<evidence type="ECO:0000256" key="4">
    <source>
        <dbReference type="ARBA" id="ARBA00022692"/>
    </source>
</evidence>
<feature type="domain" description="ABC transporter" evidence="11">
    <location>
        <begin position="2"/>
        <end position="240"/>
    </location>
</feature>
<organism evidence="12 13">
    <name type="scientific">Clostridium isatidis</name>
    <dbReference type="NCBI Taxonomy" id="182773"/>
    <lineage>
        <taxon>Bacteria</taxon>
        <taxon>Bacillati</taxon>
        <taxon>Bacillota</taxon>
        <taxon>Clostridia</taxon>
        <taxon>Eubacteriales</taxon>
        <taxon>Clostridiaceae</taxon>
        <taxon>Clostridium</taxon>
    </lineage>
</organism>
<keyword evidence="13" id="KW-1185">Reference proteome</keyword>
<evidence type="ECO:0000256" key="3">
    <source>
        <dbReference type="ARBA" id="ARBA00022475"/>
    </source>
</evidence>
<dbReference type="PANTHER" id="PTHR42798:SF6">
    <property type="entry name" value="CELL DIVISION ATP-BINDING PROTEIN FTSE"/>
    <property type="match status" value="1"/>
</dbReference>
<dbReference type="AlphaFoldDB" id="A0A343JDF3"/>
<evidence type="ECO:0000313" key="13">
    <source>
        <dbReference type="Proteomes" id="UP000264883"/>
    </source>
</evidence>
<dbReference type="KEGG" id="cia:BEN51_08720"/>
<keyword evidence="6 12" id="KW-0067">ATP-binding</keyword>
<evidence type="ECO:0000256" key="2">
    <source>
        <dbReference type="ARBA" id="ARBA00022448"/>
    </source>
</evidence>
<dbReference type="GO" id="GO:0022857">
    <property type="term" value="F:transmembrane transporter activity"/>
    <property type="evidence" value="ECO:0007669"/>
    <property type="project" value="UniProtKB-ARBA"/>
</dbReference>
<comment type="similarity">
    <text evidence="9">Belongs to the ABC transporter superfamily. Macrolide exporter (TC 3.A.1.122) family.</text>
</comment>
<keyword evidence="5" id="KW-0547">Nucleotide-binding</keyword>
<dbReference type="OrthoDB" id="2079174at2"/>
<evidence type="ECO:0000256" key="6">
    <source>
        <dbReference type="ARBA" id="ARBA00022840"/>
    </source>
</evidence>
<dbReference type="PANTHER" id="PTHR42798">
    <property type="entry name" value="LIPOPROTEIN-RELEASING SYSTEM ATP-BINDING PROTEIN LOLD"/>
    <property type="match status" value="1"/>
</dbReference>
<protein>
    <submittedName>
        <fullName evidence="12">Sulfate ABC transporter ATP-binding protein</fullName>
    </submittedName>
</protein>
<dbReference type="PROSITE" id="PS50893">
    <property type="entry name" value="ABC_TRANSPORTER_2"/>
    <property type="match status" value="1"/>
</dbReference>
<proteinExistence type="inferred from homology"/>
<dbReference type="Proteomes" id="UP000264883">
    <property type="component" value="Chromosome"/>
</dbReference>
<keyword evidence="8 10" id="KW-0472">Membrane</keyword>
<reference evidence="12 13" key="1">
    <citation type="submission" date="2016-08" db="EMBL/GenBank/DDBJ databases">
        <title>Complete Genome Sequence Of The Indigo Reducing Clostridium isatidis DSM15098.</title>
        <authorList>
            <person name="Little G.T."/>
            <person name="Minton N.P."/>
        </authorList>
    </citation>
    <scope>NUCLEOTIDE SEQUENCE [LARGE SCALE GENOMIC DNA]</scope>
    <source>
        <strain evidence="12 13">DSM 15098</strain>
    </source>
</reference>
<dbReference type="InterPro" id="IPR003439">
    <property type="entry name" value="ABC_transporter-like_ATP-bd"/>
</dbReference>
<evidence type="ECO:0000256" key="5">
    <source>
        <dbReference type="ARBA" id="ARBA00022741"/>
    </source>
</evidence>
<evidence type="ECO:0000256" key="7">
    <source>
        <dbReference type="ARBA" id="ARBA00022989"/>
    </source>
</evidence>
<dbReference type="Gene3D" id="3.40.50.300">
    <property type="entry name" value="P-loop containing nucleotide triphosphate hydrolases"/>
    <property type="match status" value="1"/>
</dbReference>
<dbReference type="GO" id="GO:0005524">
    <property type="term" value="F:ATP binding"/>
    <property type="evidence" value="ECO:0007669"/>
    <property type="project" value="UniProtKB-KW"/>
</dbReference>
<evidence type="ECO:0000313" key="12">
    <source>
        <dbReference type="EMBL" id="ASW43561.1"/>
    </source>
</evidence>
<name>A0A343JDF3_9CLOT</name>
<dbReference type="InterPro" id="IPR003593">
    <property type="entry name" value="AAA+_ATPase"/>
</dbReference>
<feature type="transmembrane region" description="Helical" evidence="10">
    <location>
        <begin position="649"/>
        <end position="678"/>
    </location>
</feature>
<dbReference type="Pfam" id="PF00005">
    <property type="entry name" value="ABC_tran"/>
    <property type="match status" value="1"/>
</dbReference>
<dbReference type="GO" id="GO:0016887">
    <property type="term" value="F:ATP hydrolysis activity"/>
    <property type="evidence" value="ECO:0007669"/>
    <property type="project" value="InterPro"/>
</dbReference>
<dbReference type="GO" id="GO:0098796">
    <property type="term" value="C:membrane protein complex"/>
    <property type="evidence" value="ECO:0007669"/>
    <property type="project" value="UniProtKB-ARBA"/>
</dbReference>
<dbReference type="InterPro" id="IPR017911">
    <property type="entry name" value="MacB-like_ATP-bd"/>
</dbReference>
<dbReference type="InterPro" id="IPR017871">
    <property type="entry name" value="ABC_transporter-like_CS"/>
</dbReference>
<dbReference type="EMBL" id="CP016786">
    <property type="protein sequence ID" value="ASW43561.1"/>
    <property type="molecule type" value="Genomic_DNA"/>
</dbReference>
<dbReference type="CDD" id="cd03255">
    <property type="entry name" value="ABC_MJ0796_LolCDE_FtsE"/>
    <property type="match status" value="1"/>
</dbReference>
<accession>A0A343JDF3</accession>
<feature type="transmembrane region" description="Helical" evidence="10">
    <location>
        <begin position="745"/>
        <end position="765"/>
    </location>
</feature>
<dbReference type="InterPro" id="IPR003838">
    <property type="entry name" value="ABC3_permease_C"/>
</dbReference>
<evidence type="ECO:0000256" key="8">
    <source>
        <dbReference type="ARBA" id="ARBA00023136"/>
    </source>
</evidence>